<dbReference type="eggNOG" id="COG1309">
    <property type="taxonomic scope" value="Bacteria"/>
</dbReference>
<dbReference type="SUPFAM" id="SSF46689">
    <property type="entry name" value="Homeodomain-like"/>
    <property type="match status" value="1"/>
</dbReference>
<protein>
    <submittedName>
        <fullName evidence="4">Putative TetR family transcriptional regulator</fullName>
    </submittedName>
</protein>
<feature type="DNA-binding region" description="H-T-H motif" evidence="2">
    <location>
        <begin position="34"/>
        <end position="53"/>
    </location>
</feature>
<gene>
    <name evidence="4" type="ORF">GORHZ_117_00280</name>
</gene>
<reference evidence="4 5" key="1">
    <citation type="submission" date="2012-08" db="EMBL/GenBank/DDBJ databases">
        <title>Whole genome shotgun sequence of Gordonia rhizosphera NBRC 16068.</title>
        <authorList>
            <person name="Takarada H."/>
            <person name="Isaki S."/>
            <person name="Hosoyama A."/>
            <person name="Tsuchikane K."/>
            <person name="Katsumata H."/>
            <person name="Baba S."/>
            <person name="Ohji S."/>
            <person name="Yamazaki S."/>
            <person name="Fujita N."/>
        </authorList>
    </citation>
    <scope>NUCLEOTIDE SEQUENCE [LARGE SCALE GENOMIC DNA]</scope>
    <source>
        <strain evidence="4 5">NBRC 16068</strain>
    </source>
</reference>
<keyword evidence="5" id="KW-1185">Reference proteome</keyword>
<dbReference type="AlphaFoldDB" id="K6VV51"/>
<proteinExistence type="predicted"/>
<dbReference type="InterPro" id="IPR001647">
    <property type="entry name" value="HTH_TetR"/>
</dbReference>
<accession>K6VV51</accession>
<evidence type="ECO:0000256" key="1">
    <source>
        <dbReference type="ARBA" id="ARBA00023125"/>
    </source>
</evidence>
<organism evidence="4 5">
    <name type="scientific">Gordonia rhizosphera NBRC 16068</name>
    <dbReference type="NCBI Taxonomy" id="1108045"/>
    <lineage>
        <taxon>Bacteria</taxon>
        <taxon>Bacillati</taxon>
        <taxon>Actinomycetota</taxon>
        <taxon>Actinomycetes</taxon>
        <taxon>Mycobacteriales</taxon>
        <taxon>Gordoniaceae</taxon>
        <taxon>Gordonia</taxon>
    </lineage>
</organism>
<dbReference type="OrthoDB" id="3218408at2"/>
<evidence type="ECO:0000313" key="5">
    <source>
        <dbReference type="Proteomes" id="UP000008363"/>
    </source>
</evidence>
<evidence type="ECO:0000313" key="4">
    <source>
        <dbReference type="EMBL" id="GAB90765.1"/>
    </source>
</evidence>
<dbReference type="GO" id="GO:0003677">
    <property type="term" value="F:DNA binding"/>
    <property type="evidence" value="ECO:0007669"/>
    <property type="project" value="UniProtKB-UniRule"/>
</dbReference>
<dbReference type="STRING" id="1108045.GORHZ_117_00280"/>
<dbReference type="RefSeq" id="WP_006333803.1">
    <property type="nucleotide sequence ID" value="NZ_BAHC01000117.1"/>
</dbReference>
<dbReference type="Proteomes" id="UP000008363">
    <property type="component" value="Unassembled WGS sequence"/>
</dbReference>
<dbReference type="Pfam" id="PF00440">
    <property type="entry name" value="TetR_N"/>
    <property type="match status" value="1"/>
</dbReference>
<comment type="caution">
    <text evidence="4">The sequence shown here is derived from an EMBL/GenBank/DDBJ whole genome shotgun (WGS) entry which is preliminary data.</text>
</comment>
<dbReference type="InterPro" id="IPR009057">
    <property type="entry name" value="Homeodomain-like_sf"/>
</dbReference>
<feature type="domain" description="HTH tetR-type" evidence="3">
    <location>
        <begin position="11"/>
        <end position="71"/>
    </location>
</feature>
<evidence type="ECO:0000256" key="2">
    <source>
        <dbReference type="PROSITE-ProRule" id="PRU00335"/>
    </source>
</evidence>
<dbReference type="Gene3D" id="1.10.357.10">
    <property type="entry name" value="Tetracycline Repressor, domain 2"/>
    <property type="match status" value="1"/>
</dbReference>
<dbReference type="EMBL" id="BAHC01000117">
    <property type="protein sequence ID" value="GAB90765.1"/>
    <property type="molecule type" value="Genomic_DNA"/>
</dbReference>
<dbReference type="PROSITE" id="PS50977">
    <property type="entry name" value="HTH_TETR_2"/>
    <property type="match status" value="1"/>
</dbReference>
<name>K6VV51_9ACTN</name>
<evidence type="ECO:0000259" key="3">
    <source>
        <dbReference type="PROSITE" id="PS50977"/>
    </source>
</evidence>
<keyword evidence="1 2" id="KW-0238">DNA-binding</keyword>
<sequence length="190" mass="20907">MTPTKRARPSEYARRRYLDAGLEVLADRGHAGLKLAAVCEATGTTTGSFYHAFANWSEFTSALIGYWRDEKSRRPIAEARAVADPRERLDYLIDIGLRLPHESEAAIRVWAAHDPEVLEIQQAVDAERRAFIADTYAEVLGDASAANQFATAAMYLLIGYESGTLPSQDALATGFRSILSHALSTHTLPQ</sequence>